<gene>
    <name evidence="4" type="ORF">SAMN05192574_105386</name>
</gene>
<keyword evidence="1" id="KW-0472">Membrane</keyword>
<proteinExistence type="predicted"/>
<protein>
    <submittedName>
        <fullName evidence="4">FecR protein</fullName>
    </submittedName>
</protein>
<feature type="transmembrane region" description="Helical" evidence="1">
    <location>
        <begin position="80"/>
        <end position="102"/>
    </location>
</feature>
<evidence type="ECO:0000259" key="3">
    <source>
        <dbReference type="Pfam" id="PF16344"/>
    </source>
</evidence>
<sequence length="392" mass="43584">MSIINKTTFSQLNQKINLQELLSKYQAGTISDEERVLLEEWYAQWKPEQQDLSSEEIDQLKTNVWQSLNIGQSPAATKRLWPRIGLVASVILCLSIGGYYYLSKSKTEQQQTTAKAEKVDIAPGSNKAVLVLNNGSKINLNSQVNGTIAKQGNVKIVKMANGQLAYAPDNSGASAVVYNTLSTPRGGKYDLVLADGTKVWLNSASSITYPTDFKGNERTVSITGEVYFEIVHNVKQPFRVNFKGHTIEDIGTEFNINTYDDEPVIKTTLVAGSIKLSRNSRSVTLRPGQQSITSLSNTDIEVKDADINEATAWKNGLFKFKKAKIEDVMRQLSRWYNVDVAYPYGVPKTVFSGEMIKDANASQILDMLAYFKVNYEIVQQTKGSGKKIIIKP</sequence>
<keyword evidence="1" id="KW-1133">Transmembrane helix</keyword>
<dbReference type="InterPro" id="IPR012373">
    <property type="entry name" value="Ferrdict_sens_TM"/>
</dbReference>
<keyword evidence="5" id="KW-1185">Reference proteome</keyword>
<reference evidence="5" key="1">
    <citation type="submission" date="2016-10" db="EMBL/GenBank/DDBJ databases">
        <authorList>
            <person name="Varghese N."/>
            <person name="Submissions S."/>
        </authorList>
    </citation>
    <scope>NUCLEOTIDE SEQUENCE [LARGE SCALE GENOMIC DNA]</scope>
    <source>
        <strain evidence="5">Gh-48</strain>
    </source>
</reference>
<dbReference type="AlphaFoldDB" id="A0A1H8M4D4"/>
<dbReference type="Pfam" id="PF16344">
    <property type="entry name" value="FecR_C"/>
    <property type="match status" value="1"/>
</dbReference>
<dbReference type="GO" id="GO:0016989">
    <property type="term" value="F:sigma factor antagonist activity"/>
    <property type="evidence" value="ECO:0007669"/>
    <property type="project" value="TreeGrafter"/>
</dbReference>
<evidence type="ECO:0000313" key="4">
    <source>
        <dbReference type="EMBL" id="SEO12247.1"/>
    </source>
</evidence>
<evidence type="ECO:0000256" key="1">
    <source>
        <dbReference type="SAM" id="Phobius"/>
    </source>
</evidence>
<feature type="domain" description="Protein FecR C-terminal" evidence="3">
    <location>
        <begin position="318"/>
        <end position="378"/>
    </location>
</feature>
<dbReference type="STRING" id="551995.SAMN05192574_105386"/>
<dbReference type="EMBL" id="FOCL01000005">
    <property type="protein sequence ID" value="SEO12247.1"/>
    <property type="molecule type" value="Genomic_DNA"/>
</dbReference>
<organism evidence="4 5">
    <name type="scientific">Mucilaginibacter gossypiicola</name>
    <dbReference type="NCBI Taxonomy" id="551995"/>
    <lineage>
        <taxon>Bacteria</taxon>
        <taxon>Pseudomonadati</taxon>
        <taxon>Bacteroidota</taxon>
        <taxon>Sphingobacteriia</taxon>
        <taxon>Sphingobacteriales</taxon>
        <taxon>Sphingobacteriaceae</taxon>
        <taxon>Mucilaginibacter</taxon>
    </lineage>
</organism>
<dbReference type="PANTHER" id="PTHR30273:SF2">
    <property type="entry name" value="PROTEIN FECR"/>
    <property type="match status" value="1"/>
</dbReference>
<accession>A0A1H8M4D4</accession>
<dbReference type="InterPro" id="IPR032508">
    <property type="entry name" value="FecR_C"/>
</dbReference>
<evidence type="ECO:0000313" key="5">
    <source>
        <dbReference type="Proteomes" id="UP000198942"/>
    </source>
</evidence>
<name>A0A1H8M4D4_9SPHI</name>
<dbReference type="Gene3D" id="3.55.50.30">
    <property type="match status" value="1"/>
</dbReference>
<dbReference type="Gene3D" id="2.60.120.1440">
    <property type="match status" value="1"/>
</dbReference>
<dbReference type="InterPro" id="IPR006860">
    <property type="entry name" value="FecR"/>
</dbReference>
<keyword evidence="1" id="KW-0812">Transmembrane</keyword>
<feature type="domain" description="FecR protein" evidence="2">
    <location>
        <begin position="180"/>
        <end position="274"/>
    </location>
</feature>
<dbReference type="Proteomes" id="UP000198942">
    <property type="component" value="Unassembled WGS sequence"/>
</dbReference>
<dbReference type="PANTHER" id="PTHR30273">
    <property type="entry name" value="PERIPLASMIC SIGNAL SENSOR AND SIGMA FACTOR ACTIVATOR FECR-RELATED"/>
    <property type="match status" value="1"/>
</dbReference>
<evidence type="ECO:0000259" key="2">
    <source>
        <dbReference type="Pfam" id="PF04773"/>
    </source>
</evidence>
<dbReference type="Pfam" id="PF04773">
    <property type="entry name" value="FecR"/>
    <property type="match status" value="1"/>
</dbReference>